<dbReference type="InterPro" id="IPR011990">
    <property type="entry name" value="TPR-like_helical_dom_sf"/>
</dbReference>
<sequence length="712" mass="79882">MIPFLWRSCKRHVTPSALLLRTASRAAPRARTPAPLVNVESISVDKENITISLSAPEPGTSKRPPSTNIHRRKPLPASKRRHTKVISLIHSIRHLLENKQPGHAMQFSVHRMNQRFVPDEHRAGAYEGLVHLFLEFDRLDYAYAQCQRMIYEGLAPPPSVPLALFVHPFDNPNNTDKEALESLVEAYISNISQSSQDEGFFRAIIARISRLGIRPPELLEQILALYAEKRGPGWVPSYAMASTMISAYTRARDFENAYRWIEHSENLVNVHSADPSSPPHLHRLADIEGRGTIIDPSHSEQLIDALKRMKDRGMNPTRVGYNILIASNVRNGEYQAALDHYKELQERSRPVDGDPCPDEFALSSVFKAYEGHYRAVYEHNPRIPLPPLNPSQRTMYKIFITAYPTPSLNKSASQPSSQFLTVLLRSFLVTGDYAGAMYVLRLFHTLRIRVPRRAYSVVVLCLRKKIIQSLYDLVRKIRSRKSATRRAQKPFLSDPIWSSLPSSSEGDPASPPPDRSHAPRNPLSWSEHKMRSSRSTWSSKMLDLPESSPASQYADHYSTTDLDFELDPEPSMDALLSSLRSSIPTSSSEPKPSDFIKLRKFVTNRLFLIATSNRRQFVDWMASNPARSSASVALEAGAEMPDRTSADLASMMALVYRAIVVSKTGLNPHDVRTAWEAFSTSMAEAGEEMLSHEDGLGASDGDAADAVRLTSN</sequence>
<feature type="region of interest" description="Disordered" evidence="1">
    <location>
        <begin position="692"/>
        <end position="712"/>
    </location>
</feature>
<feature type="compositionally biased region" description="Basic residues" evidence="1">
    <location>
        <begin position="69"/>
        <end position="80"/>
    </location>
</feature>
<evidence type="ECO:0000313" key="2">
    <source>
        <dbReference type="EMBL" id="KZS90924.1"/>
    </source>
</evidence>
<dbReference type="Proteomes" id="UP000076722">
    <property type="component" value="Unassembled WGS sequence"/>
</dbReference>
<dbReference type="STRING" id="1314777.A0A164RVD2"/>
<feature type="region of interest" description="Disordered" evidence="1">
    <location>
        <begin position="50"/>
        <end position="80"/>
    </location>
</feature>
<feature type="compositionally biased region" description="Low complexity" evidence="1">
    <location>
        <begin position="494"/>
        <end position="504"/>
    </location>
</feature>
<dbReference type="Gene3D" id="1.25.40.10">
    <property type="entry name" value="Tetratricopeptide repeat domain"/>
    <property type="match status" value="1"/>
</dbReference>
<evidence type="ECO:0008006" key="4">
    <source>
        <dbReference type="Google" id="ProtNLM"/>
    </source>
</evidence>
<name>A0A164RVD2_9AGAM</name>
<feature type="region of interest" description="Disordered" evidence="1">
    <location>
        <begin position="494"/>
        <end position="529"/>
    </location>
</feature>
<protein>
    <recommendedName>
        <fullName evidence="4">Pentacotripeptide-repeat region of PRORP domain-containing protein</fullName>
    </recommendedName>
</protein>
<proteinExistence type="predicted"/>
<dbReference type="InterPro" id="IPR002885">
    <property type="entry name" value="PPR_rpt"/>
</dbReference>
<dbReference type="AlphaFoldDB" id="A0A164RVD2"/>
<dbReference type="Pfam" id="PF01535">
    <property type="entry name" value="PPR"/>
    <property type="match status" value="2"/>
</dbReference>
<reference evidence="2 3" key="1">
    <citation type="journal article" date="2016" name="Mol. Biol. Evol.">
        <title>Comparative Genomics of Early-Diverging Mushroom-Forming Fungi Provides Insights into the Origins of Lignocellulose Decay Capabilities.</title>
        <authorList>
            <person name="Nagy L.G."/>
            <person name="Riley R."/>
            <person name="Tritt A."/>
            <person name="Adam C."/>
            <person name="Daum C."/>
            <person name="Floudas D."/>
            <person name="Sun H."/>
            <person name="Yadav J.S."/>
            <person name="Pangilinan J."/>
            <person name="Larsson K.H."/>
            <person name="Matsuura K."/>
            <person name="Barry K."/>
            <person name="Labutti K."/>
            <person name="Kuo R."/>
            <person name="Ohm R.A."/>
            <person name="Bhattacharya S.S."/>
            <person name="Shirouzu T."/>
            <person name="Yoshinaga Y."/>
            <person name="Martin F.M."/>
            <person name="Grigoriev I.V."/>
            <person name="Hibbett D.S."/>
        </authorList>
    </citation>
    <scope>NUCLEOTIDE SEQUENCE [LARGE SCALE GENOMIC DNA]</scope>
    <source>
        <strain evidence="2 3">HHB9708</strain>
    </source>
</reference>
<organism evidence="2 3">
    <name type="scientific">Sistotremastrum niveocremeum HHB9708</name>
    <dbReference type="NCBI Taxonomy" id="1314777"/>
    <lineage>
        <taxon>Eukaryota</taxon>
        <taxon>Fungi</taxon>
        <taxon>Dikarya</taxon>
        <taxon>Basidiomycota</taxon>
        <taxon>Agaricomycotina</taxon>
        <taxon>Agaricomycetes</taxon>
        <taxon>Sistotremastrales</taxon>
        <taxon>Sistotremastraceae</taxon>
        <taxon>Sertulicium</taxon>
        <taxon>Sertulicium niveocremeum</taxon>
    </lineage>
</organism>
<gene>
    <name evidence="2" type="ORF">SISNIDRAFT_551289</name>
</gene>
<evidence type="ECO:0000256" key="1">
    <source>
        <dbReference type="SAM" id="MobiDB-lite"/>
    </source>
</evidence>
<feature type="compositionally biased region" description="Low complexity" evidence="1">
    <location>
        <begin position="696"/>
        <end position="706"/>
    </location>
</feature>
<dbReference type="EMBL" id="KV419418">
    <property type="protein sequence ID" value="KZS90924.1"/>
    <property type="molecule type" value="Genomic_DNA"/>
</dbReference>
<evidence type="ECO:0000313" key="3">
    <source>
        <dbReference type="Proteomes" id="UP000076722"/>
    </source>
</evidence>
<accession>A0A164RVD2</accession>
<keyword evidence="3" id="KW-1185">Reference proteome</keyword>